<dbReference type="InterPro" id="IPR036397">
    <property type="entry name" value="RNaseH_sf"/>
</dbReference>
<accession>A0AA38IVL3</accession>
<evidence type="ECO:0000313" key="2">
    <source>
        <dbReference type="Proteomes" id="UP001168821"/>
    </source>
</evidence>
<dbReference type="Gene3D" id="3.30.420.10">
    <property type="entry name" value="Ribonuclease H-like superfamily/Ribonuclease H"/>
    <property type="match status" value="1"/>
</dbReference>
<name>A0AA38IVL3_9CUCU</name>
<dbReference type="Proteomes" id="UP001168821">
    <property type="component" value="Unassembled WGS sequence"/>
</dbReference>
<proteinExistence type="predicted"/>
<gene>
    <name evidence="1" type="ORF">Zmor_006825</name>
</gene>
<organism evidence="1 2">
    <name type="scientific">Zophobas morio</name>
    <dbReference type="NCBI Taxonomy" id="2755281"/>
    <lineage>
        <taxon>Eukaryota</taxon>
        <taxon>Metazoa</taxon>
        <taxon>Ecdysozoa</taxon>
        <taxon>Arthropoda</taxon>
        <taxon>Hexapoda</taxon>
        <taxon>Insecta</taxon>
        <taxon>Pterygota</taxon>
        <taxon>Neoptera</taxon>
        <taxon>Endopterygota</taxon>
        <taxon>Coleoptera</taxon>
        <taxon>Polyphaga</taxon>
        <taxon>Cucujiformia</taxon>
        <taxon>Tenebrionidae</taxon>
        <taxon>Zophobas</taxon>
    </lineage>
</organism>
<comment type="caution">
    <text evidence="1">The sequence shown here is derived from an EMBL/GenBank/DDBJ whole genome shotgun (WGS) entry which is preliminary data.</text>
</comment>
<dbReference type="GO" id="GO:0003676">
    <property type="term" value="F:nucleic acid binding"/>
    <property type="evidence" value="ECO:0007669"/>
    <property type="project" value="InterPro"/>
</dbReference>
<evidence type="ECO:0000313" key="1">
    <source>
        <dbReference type="EMBL" id="KAJ3662478.1"/>
    </source>
</evidence>
<keyword evidence="2" id="KW-1185">Reference proteome</keyword>
<sequence length="140" mass="16105">MKELSRLFRAYCHDSHTNWYSILPNIELLFNVTPHLSTGFSPYEIISGKNPPNALTNLIEPLLPAVAAKPLQQIHSEALSNLRRAANQRKNSKRNLRRIPSVRLCPDKPHPNVYTLKDPVSNFIRGNHNITNLKLYSYRH</sequence>
<reference evidence="1" key="1">
    <citation type="journal article" date="2023" name="G3 (Bethesda)">
        <title>Whole genome assemblies of Zophobas morio and Tenebrio molitor.</title>
        <authorList>
            <person name="Kaur S."/>
            <person name="Stinson S.A."/>
            <person name="diCenzo G.C."/>
        </authorList>
    </citation>
    <scope>NUCLEOTIDE SEQUENCE</scope>
    <source>
        <strain evidence="1">QUZm001</strain>
    </source>
</reference>
<protein>
    <submittedName>
        <fullName evidence="1">Uncharacterized protein</fullName>
    </submittedName>
</protein>
<dbReference type="AlphaFoldDB" id="A0AA38IVL3"/>
<dbReference type="EMBL" id="JALNTZ010000002">
    <property type="protein sequence ID" value="KAJ3662478.1"/>
    <property type="molecule type" value="Genomic_DNA"/>
</dbReference>